<dbReference type="PROSITE" id="PS50157">
    <property type="entry name" value="ZINC_FINGER_C2H2_2"/>
    <property type="match status" value="1"/>
</dbReference>
<reference evidence="8" key="1">
    <citation type="submission" date="2017-02" db="UniProtKB">
        <authorList>
            <consortium name="WormBaseParasite"/>
        </authorList>
    </citation>
    <scope>IDENTIFICATION</scope>
</reference>
<name>A0A0R3TC37_RODNA</name>
<gene>
    <name evidence="6" type="ORF">HNAJ_LOCUS4625</name>
</gene>
<dbReference type="Proteomes" id="UP000278807">
    <property type="component" value="Unassembled WGS sequence"/>
</dbReference>
<dbReference type="STRING" id="102285.A0A0R3TC37"/>
<reference evidence="6 7" key="2">
    <citation type="submission" date="2018-11" db="EMBL/GenBank/DDBJ databases">
        <authorList>
            <consortium name="Pathogen Informatics"/>
        </authorList>
    </citation>
    <scope>NUCLEOTIDE SEQUENCE [LARGE SCALE GENOMIC DNA]</scope>
</reference>
<dbReference type="GO" id="GO:0008270">
    <property type="term" value="F:zinc ion binding"/>
    <property type="evidence" value="ECO:0007669"/>
    <property type="project" value="UniProtKB-KW"/>
</dbReference>
<dbReference type="PANTHER" id="PTHR46541:SF1">
    <property type="entry name" value="ZINC FINGER PROTEIN AEBP2"/>
    <property type="match status" value="1"/>
</dbReference>
<comment type="similarity">
    <text evidence="2">Belongs to the AEBP2/jing C2H2-type zinc-finger family.</text>
</comment>
<dbReference type="PANTHER" id="PTHR46541">
    <property type="entry name" value="ZINC FINGER PROTEIN AEBP2"/>
    <property type="match status" value="1"/>
</dbReference>
<evidence type="ECO:0000313" key="8">
    <source>
        <dbReference type="WBParaSite" id="HNAJ_0000462601-mRNA-1"/>
    </source>
</evidence>
<dbReference type="SMART" id="SM00355">
    <property type="entry name" value="ZnF_C2H2"/>
    <property type="match status" value="3"/>
</dbReference>
<dbReference type="InterPro" id="IPR036236">
    <property type="entry name" value="Znf_C2H2_sf"/>
</dbReference>
<feature type="region of interest" description="Disordered" evidence="4">
    <location>
        <begin position="199"/>
        <end position="238"/>
    </location>
</feature>
<evidence type="ECO:0000256" key="4">
    <source>
        <dbReference type="SAM" id="MobiDB-lite"/>
    </source>
</evidence>
<evidence type="ECO:0000313" key="6">
    <source>
        <dbReference type="EMBL" id="VDO00485.1"/>
    </source>
</evidence>
<dbReference type="InterPro" id="IPR013087">
    <property type="entry name" value="Znf_C2H2_type"/>
</dbReference>
<dbReference type="Gene3D" id="3.30.160.60">
    <property type="entry name" value="Classic Zinc Finger"/>
    <property type="match status" value="2"/>
</dbReference>
<sequence length="367" mass="41167">MSPALRDPVRTLSRSSLRLIPNKVTAILCDVDRQSIARSEASLDGSLASLARTPSHDSNLCGDTPNSSPGNEPSPPKRLSVAASIASSATDHSQVFAKFCQWSGCDCTADIASGSLLSHIQETHVSPQIDSKSSTFVCLWKGCKVFGQHSVSSNWLVRHVQEHSEAKGKPFSCMFSDCCQRFSSSSLLQRHIDRYHTRSKVPKSAFTKSPTQSRSLSSRKSPEGYKKRRRNVYKSNQNIRKCPVRHPDYVDNLTKIALQNRLYLDELLSRKVVIEKITRDFDGDDESILPCTLRNGKRLDQTPPEKRNLRSKSLSTTPDDDYQMSDKINPEHVRLLITNPYIFVGQRLNANSRTEILVAWRGHLSNE</sequence>
<dbReference type="PROSITE" id="PS00028">
    <property type="entry name" value="ZINC_FINGER_C2H2_1"/>
    <property type="match status" value="1"/>
</dbReference>
<evidence type="ECO:0000256" key="3">
    <source>
        <dbReference type="PROSITE-ProRule" id="PRU00042"/>
    </source>
</evidence>
<keyword evidence="3" id="KW-0862">Zinc</keyword>
<proteinExistence type="inferred from homology"/>
<evidence type="ECO:0000259" key="5">
    <source>
        <dbReference type="PROSITE" id="PS50157"/>
    </source>
</evidence>
<evidence type="ECO:0000256" key="1">
    <source>
        <dbReference type="ARBA" id="ARBA00022853"/>
    </source>
</evidence>
<keyword evidence="7" id="KW-1185">Reference proteome</keyword>
<feature type="region of interest" description="Disordered" evidence="4">
    <location>
        <begin position="293"/>
        <end position="325"/>
    </location>
</feature>
<dbReference type="SUPFAM" id="SSF57667">
    <property type="entry name" value="beta-beta-alpha zinc fingers"/>
    <property type="match status" value="1"/>
</dbReference>
<evidence type="ECO:0000256" key="2">
    <source>
        <dbReference type="ARBA" id="ARBA00037930"/>
    </source>
</evidence>
<feature type="compositionally biased region" description="Polar residues" evidence="4">
    <location>
        <begin position="206"/>
        <end position="219"/>
    </location>
</feature>
<dbReference type="InterPro" id="IPR052130">
    <property type="entry name" value="AEBP2/jing_C2H2-ZnF"/>
</dbReference>
<evidence type="ECO:0000313" key="7">
    <source>
        <dbReference type="Proteomes" id="UP000278807"/>
    </source>
</evidence>
<feature type="domain" description="C2H2-type" evidence="5">
    <location>
        <begin position="171"/>
        <end position="201"/>
    </location>
</feature>
<dbReference type="GO" id="GO:0006325">
    <property type="term" value="P:chromatin organization"/>
    <property type="evidence" value="ECO:0007669"/>
    <property type="project" value="UniProtKB-KW"/>
</dbReference>
<feature type="region of interest" description="Disordered" evidence="4">
    <location>
        <begin position="54"/>
        <end position="78"/>
    </location>
</feature>
<keyword evidence="1" id="KW-0156">Chromatin regulator</keyword>
<keyword evidence="3" id="KW-0479">Metal-binding</keyword>
<dbReference type="GO" id="GO:0035098">
    <property type="term" value="C:ESC/E(Z) complex"/>
    <property type="evidence" value="ECO:0007669"/>
    <property type="project" value="TreeGrafter"/>
</dbReference>
<protein>
    <submittedName>
        <fullName evidence="8">C2H2-type domain-containing protein</fullName>
    </submittedName>
</protein>
<dbReference type="AlphaFoldDB" id="A0A0R3TC37"/>
<feature type="compositionally biased region" description="Basic and acidic residues" evidence="4">
    <location>
        <begin position="297"/>
        <end position="308"/>
    </location>
</feature>
<dbReference type="OrthoDB" id="9984614at2759"/>
<accession>A0A0R3TC37</accession>
<dbReference type="EMBL" id="UZAE01003389">
    <property type="protein sequence ID" value="VDO00485.1"/>
    <property type="molecule type" value="Genomic_DNA"/>
</dbReference>
<keyword evidence="3" id="KW-0863">Zinc-finger</keyword>
<organism evidence="8">
    <name type="scientific">Rodentolepis nana</name>
    <name type="common">Dwarf tapeworm</name>
    <name type="synonym">Hymenolepis nana</name>
    <dbReference type="NCBI Taxonomy" id="102285"/>
    <lineage>
        <taxon>Eukaryota</taxon>
        <taxon>Metazoa</taxon>
        <taxon>Spiralia</taxon>
        <taxon>Lophotrochozoa</taxon>
        <taxon>Platyhelminthes</taxon>
        <taxon>Cestoda</taxon>
        <taxon>Eucestoda</taxon>
        <taxon>Cyclophyllidea</taxon>
        <taxon>Hymenolepididae</taxon>
        <taxon>Rodentolepis</taxon>
    </lineage>
</organism>
<dbReference type="WBParaSite" id="HNAJ_0000462601-mRNA-1">
    <property type="protein sequence ID" value="HNAJ_0000462601-mRNA-1"/>
    <property type="gene ID" value="HNAJ_0000462601"/>
</dbReference>
<dbReference type="GO" id="GO:0006357">
    <property type="term" value="P:regulation of transcription by RNA polymerase II"/>
    <property type="evidence" value="ECO:0007669"/>
    <property type="project" value="TreeGrafter"/>
</dbReference>